<evidence type="ECO:0000313" key="6">
    <source>
        <dbReference type="EMBL" id="EHN10623.1"/>
    </source>
</evidence>
<organism evidence="6 7">
    <name type="scientific">Patulibacter medicamentivorans</name>
    <dbReference type="NCBI Taxonomy" id="1097667"/>
    <lineage>
        <taxon>Bacteria</taxon>
        <taxon>Bacillati</taxon>
        <taxon>Actinomycetota</taxon>
        <taxon>Thermoleophilia</taxon>
        <taxon>Solirubrobacterales</taxon>
        <taxon>Patulibacteraceae</taxon>
        <taxon>Patulibacter</taxon>
    </lineage>
</organism>
<dbReference type="AlphaFoldDB" id="H0E6R0"/>
<reference evidence="6 7" key="1">
    <citation type="journal article" date="2013" name="Biodegradation">
        <title>Quantitative proteomic analysis of ibuprofen-degrading Patulibacter sp. strain I11.</title>
        <authorList>
            <person name="Almeida B."/>
            <person name="Kjeldal H."/>
            <person name="Lolas I."/>
            <person name="Knudsen A.D."/>
            <person name="Carvalho G."/>
            <person name="Nielsen K.L."/>
            <person name="Barreto Crespo M.T."/>
            <person name="Stensballe A."/>
            <person name="Nielsen J.L."/>
        </authorList>
    </citation>
    <scope>NUCLEOTIDE SEQUENCE [LARGE SCALE GENOMIC DNA]</scope>
    <source>
        <strain evidence="6 7">I11</strain>
    </source>
</reference>
<dbReference type="Gene3D" id="1.10.10.60">
    <property type="entry name" value="Homeodomain-like"/>
    <property type="match status" value="1"/>
</dbReference>
<dbReference type="InterPro" id="IPR001647">
    <property type="entry name" value="HTH_TetR"/>
</dbReference>
<feature type="DNA-binding region" description="H-T-H motif" evidence="4">
    <location>
        <begin position="41"/>
        <end position="60"/>
    </location>
</feature>
<dbReference type="PROSITE" id="PS50977">
    <property type="entry name" value="HTH_TETR_2"/>
    <property type="match status" value="1"/>
</dbReference>
<dbReference type="Gene3D" id="1.10.357.10">
    <property type="entry name" value="Tetracycline Repressor, domain 2"/>
    <property type="match status" value="1"/>
</dbReference>
<evidence type="ECO:0000313" key="7">
    <source>
        <dbReference type="Proteomes" id="UP000005143"/>
    </source>
</evidence>
<dbReference type="OrthoDB" id="5112469at2"/>
<protein>
    <submittedName>
        <fullName evidence="6">Transcriptional regulator TetR family</fullName>
    </submittedName>
</protein>
<dbReference type="GO" id="GO:0003700">
    <property type="term" value="F:DNA-binding transcription factor activity"/>
    <property type="evidence" value="ECO:0007669"/>
    <property type="project" value="TreeGrafter"/>
</dbReference>
<keyword evidence="7" id="KW-1185">Reference proteome</keyword>
<evidence type="ECO:0000256" key="3">
    <source>
        <dbReference type="ARBA" id="ARBA00023163"/>
    </source>
</evidence>
<proteinExistence type="predicted"/>
<dbReference type="PANTHER" id="PTHR30055:SF238">
    <property type="entry name" value="MYCOFACTOCIN BIOSYNTHESIS TRANSCRIPTIONAL REGULATOR MFTR-RELATED"/>
    <property type="match status" value="1"/>
</dbReference>
<dbReference type="EMBL" id="AGUD01000208">
    <property type="protein sequence ID" value="EHN10623.1"/>
    <property type="molecule type" value="Genomic_DNA"/>
</dbReference>
<dbReference type="Pfam" id="PF00440">
    <property type="entry name" value="TetR_N"/>
    <property type="match status" value="1"/>
</dbReference>
<accession>H0E6R0</accession>
<dbReference type="RefSeq" id="WP_007575585.1">
    <property type="nucleotide sequence ID" value="NZ_AGUD01000208.1"/>
</dbReference>
<keyword evidence="3" id="KW-0804">Transcription</keyword>
<dbReference type="InterPro" id="IPR049397">
    <property type="entry name" value="EthR_C"/>
</dbReference>
<dbReference type="InterPro" id="IPR036271">
    <property type="entry name" value="Tet_transcr_reg_TetR-rel_C_sf"/>
</dbReference>
<gene>
    <name evidence="6" type="ORF">PAI11_25110</name>
</gene>
<dbReference type="SUPFAM" id="SSF46689">
    <property type="entry name" value="Homeodomain-like"/>
    <property type="match status" value="1"/>
</dbReference>
<keyword evidence="1" id="KW-0805">Transcription regulation</keyword>
<sequence length="209" mass="23559">MPSVTRKRQGSRADRRQEIRGKLLAVVERLLEDGESFTEISVERMVSEAGVSRSTFYVYFEDKGDLLTAWFEEIRAEVTEAADSWWALTAEATRDDVRAALDRIVKTYRPHTTLMAAVYDAAAYDANVRELVTEMMDSNVAGLRKHIKAGQKAGFVDDSLLPAQTAGWLTWMAERGLHQLVRTATPAELDKLIDAYTDIVWNTLYAPAR</sequence>
<dbReference type="PANTHER" id="PTHR30055">
    <property type="entry name" value="HTH-TYPE TRANSCRIPTIONAL REGULATOR RUTR"/>
    <property type="match status" value="1"/>
</dbReference>
<feature type="domain" description="HTH tetR-type" evidence="5">
    <location>
        <begin position="17"/>
        <end position="78"/>
    </location>
</feature>
<dbReference type="InterPro" id="IPR009057">
    <property type="entry name" value="Homeodomain-like_sf"/>
</dbReference>
<dbReference type="Proteomes" id="UP000005143">
    <property type="component" value="Unassembled WGS sequence"/>
</dbReference>
<evidence type="ECO:0000256" key="1">
    <source>
        <dbReference type="ARBA" id="ARBA00023015"/>
    </source>
</evidence>
<dbReference type="PATRIC" id="fig|1097667.3.peg.2492"/>
<evidence type="ECO:0000256" key="4">
    <source>
        <dbReference type="PROSITE-ProRule" id="PRU00335"/>
    </source>
</evidence>
<keyword evidence="2 4" id="KW-0238">DNA-binding</keyword>
<comment type="caution">
    <text evidence="6">The sequence shown here is derived from an EMBL/GenBank/DDBJ whole genome shotgun (WGS) entry which is preliminary data.</text>
</comment>
<dbReference type="InterPro" id="IPR050109">
    <property type="entry name" value="HTH-type_TetR-like_transc_reg"/>
</dbReference>
<evidence type="ECO:0000259" key="5">
    <source>
        <dbReference type="PROSITE" id="PS50977"/>
    </source>
</evidence>
<dbReference type="GO" id="GO:0000976">
    <property type="term" value="F:transcription cis-regulatory region binding"/>
    <property type="evidence" value="ECO:0007669"/>
    <property type="project" value="TreeGrafter"/>
</dbReference>
<evidence type="ECO:0000256" key="2">
    <source>
        <dbReference type="ARBA" id="ARBA00023125"/>
    </source>
</evidence>
<name>H0E6R0_9ACTN</name>
<dbReference type="Pfam" id="PF21313">
    <property type="entry name" value="EthR_C"/>
    <property type="match status" value="1"/>
</dbReference>
<dbReference type="SUPFAM" id="SSF48498">
    <property type="entry name" value="Tetracyclin repressor-like, C-terminal domain"/>
    <property type="match status" value="1"/>
</dbReference>